<dbReference type="EMBL" id="JBHLUH010000039">
    <property type="protein sequence ID" value="MFC0529913.1"/>
    <property type="molecule type" value="Genomic_DNA"/>
</dbReference>
<name>A0ABV6M5G1_9ACTN</name>
<keyword evidence="4" id="KW-1185">Reference proteome</keyword>
<keyword evidence="2" id="KW-1133">Transmembrane helix</keyword>
<sequence length="261" mass="27907">MNQYPPTAQYPPPPAPARSRPHRSYTKTIVIVTVAVLAGCLGLGGVSAALYKYFDSLTEPKPLASAVSDGPIYRRLPSACALPAPVVQDLVPDPEEANGFDRAERAERNEGARSHCHWEVSVAEGKRRAQTRALKVTATAYLDGQVTAAEQAKSLLDVHLEPARKNTGETGGGSTFGPVEPLEGVGQEAYAQDSVTRSGHTYGGTTIWARLDNLVLEISYSGSDDTRVRERAMPAEQARRGAETAARAFAELLGSCAECRS</sequence>
<reference evidence="3 4" key="1">
    <citation type="submission" date="2024-09" db="EMBL/GenBank/DDBJ databases">
        <authorList>
            <person name="Sun Q."/>
            <person name="Mori K."/>
        </authorList>
    </citation>
    <scope>NUCLEOTIDE SEQUENCE [LARGE SCALE GENOMIC DNA]</scope>
    <source>
        <strain evidence="3 4">TBRC 3947</strain>
    </source>
</reference>
<feature type="region of interest" description="Disordered" evidence="1">
    <location>
        <begin position="1"/>
        <end position="22"/>
    </location>
</feature>
<evidence type="ECO:0000313" key="3">
    <source>
        <dbReference type="EMBL" id="MFC0529913.1"/>
    </source>
</evidence>
<dbReference type="RefSeq" id="WP_377252987.1">
    <property type="nucleotide sequence ID" value="NZ_JBHLUH010000039.1"/>
</dbReference>
<evidence type="ECO:0000313" key="4">
    <source>
        <dbReference type="Proteomes" id="UP001589867"/>
    </source>
</evidence>
<accession>A0ABV6M5G1</accession>
<protein>
    <recommendedName>
        <fullName evidence="5">DUF3558 domain-containing protein</fullName>
    </recommendedName>
</protein>
<evidence type="ECO:0000256" key="1">
    <source>
        <dbReference type="SAM" id="MobiDB-lite"/>
    </source>
</evidence>
<feature type="transmembrane region" description="Helical" evidence="2">
    <location>
        <begin position="28"/>
        <end position="51"/>
    </location>
</feature>
<evidence type="ECO:0008006" key="5">
    <source>
        <dbReference type="Google" id="ProtNLM"/>
    </source>
</evidence>
<dbReference type="Proteomes" id="UP001589867">
    <property type="component" value="Unassembled WGS sequence"/>
</dbReference>
<gene>
    <name evidence="3" type="ORF">ACFFIA_19820</name>
</gene>
<keyword evidence="2" id="KW-0472">Membrane</keyword>
<comment type="caution">
    <text evidence="3">The sequence shown here is derived from an EMBL/GenBank/DDBJ whole genome shotgun (WGS) entry which is preliminary data.</text>
</comment>
<evidence type="ECO:0000256" key="2">
    <source>
        <dbReference type="SAM" id="Phobius"/>
    </source>
</evidence>
<organism evidence="3 4">
    <name type="scientific">Phytohabitans kaempferiae</name>
    <dbReference type="NCBI Taxonomy" id="1620943"/>
    <lineage>
        <taxon>Bacteria</taxon>
        <taxon>Bacillati</taxon>
        <taxon>Actinomycetota</taxon>
        <taxon>Actinomycetes</taxon>
        <taxon>Micromonosporales</taxon>
        <taxon>Micromonosporaceae</taxon>
    </lineage>
</organism>
<proteinExistence type="predicted"/>
<keyword evidence="2" id="KW-0812">Transmembrane</keyword>